<dbReference type="InterPro" id="IPR011006">
    <property type="entry name" value="CheY-like_superfamily"/>
</dbReference>
<evidence type="ECO:0000256" key="1">
    <source>
        <dbReference type="ARBA" id="ARBA00000085"/>
    </source>
</evidence>
<dbReference type="Gene3D" id="1.10.287.130">
    <property type="match status" value="1"/>
</dbReference>
<feature type="domain" description="PAC" evidence="7">
    <location>
        <begin position="89"/>
        <end position="141"/>
    </location>
</feature>
<dbReference type="InterPro" id="IPR036097">
    <property type="entry name" value="HisK_dim/P_sf"/>
</dbReference>
<dbReference type="InterPro" id="IPR000014">
    <property type="entry name" value="PAS"/>
</dbReference>
<dbReference type="InterPro" id="IPR003661">
    <property type="entry name" value="HisK_dim/P_dom"/>
</dbReference>
<dbReference type="Gene3D" id="3.30.565.10">
    <property type="entry name" value="Histidine kinase-like ATPase, C-terminal domain"/>
    <property type="match status" value="1"/>
</dbReference>
<dbReference type="SMART" id="SM00086">
    <property type="entry name" value="PAC"/>
    <property type="match status" value="1"/>
</dbReference>
<feature type="domain" description="Response regulatory" evidence="6">
    <location>
        <begin position="399"/>
        <end position="511"/>
    </location>
</feature>
<dbReference type="InterPro" id="IPR005467">
    <property type="entry name" value="His_kinase_dom"/>
</dbReference>
<dbReference type="AlphaFoldDB" id="A0A8F9TTS1"/>
<dbReference type="PROSITE" id="PS50109">
    <property type="entry name" value="HIS_KIN"/>
    <property type="match status" value="1"/>
</dbReference>
<gene>
    <name evidence="8" type="ORF">K0B96_16670</name>
</gene>
<dbReference type="SMART" id="SM00388">
    <property type="entry name" value="HisKA"/>
    <property type="match status" value="1"/>
</dbReference>
<dbReference type="CDD" id="cd00130">
    <property type="entry name" value="PAS"/>
    <property type="match status" value="1"/>
</dbReference>
<dbReference type="PANTHER" id="PTHR43065:SF42">
    <property type="entry name" value="TWO-COMPONENT SENSOR PPRA"/>
    <property type="match status" value="1"/>
</dbReference>
<organism evidence="8 9">
    <name type="scientific">Horticoccus luteus</name>
    <dbReference type="NCBI Taxonomy" id="2862869"/>
    <lineage>
        <taxon>Bacteria</taxon>
        <taxon>Pseudomonadati</taxon>
        <taxon>Verrucomicrobiota</taxon>
        <taxon>Opitutia</taxon>
        <taxon>Opitutales</taxon>
        <taxon>Opitutaceae</taxon>
        <taxon>Horticoccus</taxon>
    </lineage>
</organism>
<dbReference type="PANTHER" id="PTHR43065">
    <property type="entry name" value="SENSOR HISTIDINE KINASE"/>
    <property type="match status" value="1"/>
</dbReference>
<dbReference type="PRINTS" id="PR00344">
    <property type="entry name" value="BCTRLSENSOR"/>
</dbReference>
<name>A0A8F9TTS1_9BACT</name>
<dbReference type="InterPro" id="IPR036890">
    <property type="entry name" value="HATPase_C_sf"/>
</dbReference>
<dbReference type="InterPro" id="IPR004358">
    <property type="entry name" value="Sig_transdc_His_kin-like_C"/>
</dbReference>
<dbReference type="GO" id="GO:0000155">
    <property type="term" value="F:phosphorelay sensor kinase activity"/>
    <property type="evidence" value="ECO:0007669"/>
    <property type="project" value="InterPro"/>
</dbReference>
<dbReference type="SUPFAM" id="SSF47384">
    <property type="entry name" value="Homodimeric domain of signal transducing histidine kinase"/>
    <property type="match status" value="1"/>
</dbReference>
<dbReference type="SMART" id="SM00387">
    <property type="entry name" value="HATPase_c"/>
    <property type="match status" value="1"/>
</dbReference>
<dbReference type="Gene3D" id="3.30.450.20">
    <property type="entry name" value="PAS domain"/>
    <property type="match status" value="1"/>
</dbReference>
<dbReference type="Pfam" id="PF02518">
    <property type="entry name" value="HATPase_c"/>
    <property type="match status" value="1"/>
</dbReference>
<dbReference type="RefSeq" id="WP_220162094.1">
    <property type="nucleotide sequence ID" value="NZ_CP080507.1"/>
</dbReference>
<evidence type="ECO:0000259" key="7">
    <source>
        <dbReference type="PROSITE" id="PS50113"/>
    </source>
</evidence>
<keyword evidence="3" id="KW-0597">Phosphoprotein</keyword>
<dbReference type="PROSITE" id="PS50113">
    <property type="entry name" value="PAC"/>
    <property type="match status" value="1"/>
</dbReference>
<accession>A0A8F9TTS1</accession>
<dbReference type="SUPFAM" id="SSF55874">
    <property type="entry name" value="ATPase domain of HSP90 chaperone/DNA topoisomerase II/histidine kinase"/>
    <property type="match status" value="1"/>
</dbReference>
<comment type="catalytic activity">
    <reaction evidence="1">
        <text>ATP + protein L-histidine = ADP + protein N-phospho-L-histidine.</text>
        <dbReference type="EC" id="2.7.13.3"/>
    </reaction>
</comment>
<dbReference type="InterPro" id="IPR001610">
    <property type="entry name" value="PAC"/>
</dbReference>
<dbReference type="PROSITE" id="PS50110">
    <property type="entry name" value="RESPONSE_REGULATORY"/>
    <property type="match status" value="1"/>
</dbReference>
<dbReference type="EC" id="2.7.13.3" evidence="2"/>
<evidence type="ECO:0000313" key="9">
    <source>
        <dbReference type="Proteomes" id="UP000825051"/>
    </source>
</evidence>
<keyword evidence="9" id="KW-1185">Reference proteome</keyword>
<evidence type="ECO:0000256" key="2">
    <source>
        <dbReference type="ARBA" id="ARBA00012438"/>
    </source>
</evidence>
<evidence type="ECO:0000256" key="4">
    <source>
        <dbReference type="PROSITE-ProRule" id="PRU00169"/>
    </source>
</evidence>
<comment type="caution">
    <text evidence="4">Lacks conserved residue(s) required for the propagation of feature annotation.</text>
</comment>
<dbReference type="Pfam" id="PF13426">
    <property type="entry name" value="PAS_9"/>
    <property type="match status" value="1"/>
</dbReference>
<protein>
    <recommendedName>
        <fullName evidence="2">histidine kinase</fullName>
        <ecNumber evidence="2">2.7.13.3</ecNumber>
    </recommendedName>
</protein>
<dbReference type="SUPFAM" id="SSF55785">
    <property type="entry name" value="PYP-like sensor domain (PAS domain)"/>
    <property type="match status" value="1"/>
</dbReference>
<evidence type="ECO:0000259" key="5">
    <source>
        <dbReference type="PROSITE" id="PS50109"/>
    </source>
</evidence>
<evidence type="ECO:0000259" key="6">
    <source>
        <dbReference type="PROSITE" id="PS50110"/>
    </source>
</evidence>
<dbReference type="EMBL" id="CP080507">
    <property type="protein sequence ID" value="QYM78916.1"/>
    <property type="molecule type" value="Genomic_DNA"/>
</dbReference>
<sequence>MKRRPVRPAVDAELLAAAVRGQAEGVFIARRRLGPRGFTILYANDSLAAMAGLAPGELTGQPHGVLHADAAERERLRTWLATLAPGASLNGEGYLVRRGGTSFYAAWTFSPVFDDAGRAQHIVAIYRDISEKRKLQEALARAQRLDAVGRLAGGVAHDFNNLMSVINGYCEILKPRLGAFPQALHDIEEVHKAGEKAAALTRQLLAFGRRQPMHPQTLSLNDIVRENASLLERLLGETGQLELRLAPAPLYVQADPVHLQQVLLNLTINARDALRDNGRVTISTAPREIVTAHHRRSTDTPPGHYVVLTVADNGTGMDAHTQEHLFEPFFTTKPEGKGTGLGLPIVYGIVQQSNGFITVRSAPLTGATFEILLPATTAPAITPPPALISPPVVTRGNEAILLIEHDEVVRKMFAGILTADGYRVTAAASLKTALAHPARSAPPFKLLIARVSGEAETFARQLLAQLPDLRVLRMTESDTVPALRWWPEQHQTSLTKPFALNELLKATRRVLDA</sequence>
<dbReference type="InterPro" id="IPR000700">
    <property type="entry name" value="PAS-assoc_C"/>
</dbReference>
<dbReference type="InterPro" id="IPR003594">
    <property type="entry name" value="HATPase_dom"/>
</dbReference>
<dbReference type="Gene3D" id="3.40.50.2300">
    <property type="match status" value="1"/>
</dbReference>
<dbReference type="InterPro" id="IPR035965">
    <property type="entry name" value="PAS-like_dom_sf"/>
</dbReference>
<proteinExistence type="predicted"/>
<reference evidence="8" key="1">
    <citation type="submission" date="2021-08" db="EMBL/GenBank/DDBJ databases">
        <title>Genome of a novel bacterium of the phylum Verrucomicrobia, Oleiharenicola sp. KSB-15.</title>
        <authorList>
            <person name="Chung J.-H."/>
            <person name="Ahn J.-H."/>
            <person name="Yoon Y."/>
            <person name="Kim D.-Y."/>
            <person name="An S.-H."/>
            <person name="Park I."/>
            <person name="Yeon J."/>
        </authorList>
    </citation>
    <scope>NUCLEOTIDE SEQUENCE</scope>
    <source>
        <strain evidence="8">KSB-15</strain>
    </source>
</reference>
<dbReference type="KEGG" id="ole:K0B96_16670"/>
<evidence type="ECO:0000256" key="3">
    <source>
        <dbReference type="ARBA" id="ARBA00022553"/>
    </source>
</evidence>
<dbReference type="InterPro" id="IPR001789">
    <property type="entry name" value="Sig_transdc_resp-reg_receiver"/>
</dbReference>
<dbReference type="NCBIfam" id="TIGR00229">
    <property type="entry name" value="sensory_box"/>
    <property type="match status" value="1"/>
</dbReference>
<dbReference type="Proteomes" id="UP000825051">
    <property type="component" value="Chromosome"/>
</dbReference>
<feature type="domain" description="Histidine kinase" evidence="5">
    <location>
        <begin position="154"/>
        <end position="377"/>
    </location>
</feature>
<dbReference type="SUPFAM" id="SSF52172">
    <property type="entry name" value="CheY-like"/>
    <property type="match status" value="1"/>
</dbReference>
<evidence type="ECO:0000313" key="8">
    <source>
        <dbReference type="EMBL" id="QYM78916.1"/>
    </source>
</evidence>